<evidence type="ECO:0000256" key="3">
    <source>
        <dbReference type="SAM" id="SignalP"/>
    </source>
</evidence>
<feature type="domain" description="PpiC" evidence="4">
    <location>
        <begin position="176"/>
        <end position="263"/>
    </location>
</feature>
<keyword evidence="1" id="KW-0413">Isomerase</keyword>
<dbReference type="InterPro" id="IPR027304">
    <property type="entry name" value="Trigger_fact/SurA_dom_sf"/>
</dbReference>
<dbReference type="AlphaFoldDB" id="A0A6J4HBJ9"/>
<evidence type="ECO:0000313" key="5">
    <source>
        <dbReference type="EMBL" id="CAA9216869.1"/>
    </source>
</evidence>
<dbReference type="Pfam" id="PF13616">
    <property type="entry name" value="Rotamase_3"/>
    <property type="match status" value="1"/>
</dbReference>
<protein>
    <recommendedName>
        <fullName evidence="4">PpiC domain-containing protein</fullName>
    </recommendedName>
</protein>
<dbReference type="PANTHER" id="PTHR47245:SF2">
    <property type="entry name" value="PEPTIDYL-PROLYL CIS-TRANS ISOMERASE HP_0175-RELATED"/>
    <property type="match status" value="1"/>
</dbReference>
<keyword evidence="1" id="KW-0697">Rotamase</keyword>
<dbReference type="PROSITE" id="PS51257">
    <property type="entry name" value="PROKAR_LIPOPROTEIN"/>
    <property type="match status" value="1"/>
</dbReference>
<dbReference type="InterPro" id="IPR046357">
    <property type="entry name" value="PPIase_dom_sf"/>
</dbReference>
<dbReference type="PROSITE" id="PS50198">
    <property type="entry name" value="PPIC_PPIASE_2"/>
    <property type="match status" value="1"/>
</dbReference>
<dbReference type="InterPro" id="IPR050245">
    <property type="entry name" value="PrsA_foldase"/>
</dbReference>
<dbReference type="SUPFAM" id="SSF54534">
    <property type="entry name" value="FKBP-like"/>
    <property type="match status" value="1"/>
</dbReference>
<evidence type="ECO:0000259" key="4">
    <source>
        <dbReference type="PROSITE" id="PS50198"/>
    </source>
</evidence>
<feature type="chain" id="PRO_5026811517" description="PpiC domain-containing protein" evidence="3">
    <location>
        <begin position="22"/>
        <end position="347"/>
    </location>
</feature>
<evidence type="ECO:0000256" key="2">
    <source>
        <dbReference type="SAM" id="MobiDB-lite"/>
    </source>
</evidence>
<dbReference type="GO" id="GO:0003755">
    <property type="term" value="F:peptidyl-prolyl cis-trans isomerase activity"/>
    <property type="evidence" value="ECO:0007669"/>
    <property type="project" value="UniProtKB-KW"/>
</dbReference>
<accession>A0A6J4HBJ9</accession>
<proteinExistence type="predicted"/>
<organism evidence="5">
    <name type="scientific">uncultured Acidimicrobiales bacterium</name>
    <dbReference type="NCBI Taxonomy" id="310071"/>
    <lineage>
        <taxon>Bacteria</taxon>
        <taxon>Bacillati</taxon>
        <taxon>Actinomycetota</taxon>
        <taxon>Acidimicrobiia</taxon>
        <taxon>Acidimicrobiales</taxon>
        <taxon>environmental samples</taxon>
    </lineage>
</organism>
<evidence type="ECO:0000256" key="1">
    <source>
        <dbReference type="PROSITE-ProRule" id="PRU00278"/>
    </source>
</evidence>
<dbReference type="InterPro" id="IPR000297">
    <property type="entry name" value="PPIase_PpiC"/>
</dbReference>
<dbReference type="Gene3D" id="3.10.50.40">
    <property type="match status" value="1"/>
</dbReference>
<feature type="region of interest" description="Disordered" evidence="2">
    <location>
        <begin position="310"/>
        <end position="347"/>
    </location>
</feature>
<reference evidence="5" key="1">
    <citation type="submission" date="2020-02" db="EMBL/GenBank/DDBJ databases">
        <authorList>
            <person name="Meier V. D."/>
        </authorList>
    </citation>
    <scope>NUCLEOTIDE SEQUENCE</scope>
    <source>
        <strain evidence="5">AVDCRST_MAG10</strain>
    </source>
</reference>
<gene>
    <name evidence="5" type="ORF">AVDCRST_MAG10-439</name>
</gene>
<feature type="compositionally biased region" description="Pro residues" evidence="2">
    <location>
        <begin position="337"/>
        <end position="347"/>
    </location>
</feature>
<feature type="signal peptide" evidence="3">
    <location>
        <begin position="1"/>
        <end position="21"/>
    </location>
</feature>
<dbReference type="PANTHER" id="PTHR47245">
    <property type="entry name" value="PEPTIDYLPROLYL ISOMERASE"/>
    <property type="match status" value="1"/>
</dbReference>
<keyword evidence="3" id="KW-0732">Signal</keyword>
<name>A0A6J4HBJ9_9ACTN</name>
<sequence length="347" mass="37074">MRRLSTFFTALVVGLAFVATACGSVSPYAAKVDDKSISEDDLEKELRSIAANGPYLKLIESRQQVKGTGAGTFDAAFTALALTRQIYYQLIGTELANRKLAVGPADLAAARSTVIEQIQGEDVFKDFPKEYQDELIRRQAQLDLLTLALNGQSGSADDAARAYYDSHKDEFASACVSHILVSTQEKADEVRGKLSRGEDYATVAKAESSDTQSAQKGGELGCNINQDTGFVPEFFLAVLNQPVGEVGPPVKTQFGFHLIKVTNRTVPPFDQVKDQARGKLAEGGQEKLLTWLQETVEKAKIEINPRYGTFNKDGASPGVVPPARPETATTVGGIGPAPGPAGGAPPP</sequence>
<dbReference type="EMBL" id="CADCTB010000029">
    <property type="protein sequence ID" value="CAA9216869.1"/>
    <property type="molecule type" value="Genomic_DNA"/>
</dbReference>
<dbReference type="SUPFAM" id="SSF109998">
    <property type="entry name" value="Triger factor/SurA peptide-binding domain-like"/>
    <property type="match status" value="1"/>
</dbReference>